<dbReference type="InterPro" id="IPR002113">
    <property type="entry name" value="ADT_euk_type"/>
</dbReference>
<evidence type="ECO:0000256" key="12">
    <source>
        <dbReference type="PROSITE-ProRule" id="PRU00282"/>
    </source>
</evidence>
<evidence type="ECO:0000256" key="14">
    <source>
        <dbReference type="RuleBase" id="RU368008"/>
    </source>
</evidence>
<dbReference type="PROSITE" id="PS50920">
    <property type="entry name" value="SOLCAR"/>
    <property type="match status" value="1"/>
</dbReference>
<dbReference type="GO" id="GO:0005743">
    <property type="term" value="C:mitochondrial inner membrane"/>
    <property type="evidence" value="ECO:0007669"/>
    <property type="project" value="UniProtKB-SubCell"/>
</dbReference>
<evidence type="ECO:0000256" key="15">
    <source>
        <dbReference type="SAM" id="SignalP"/>
    </source>
</evidence>
<protein>
    <recommendedName>
        <fullName evidence="14">ADP/ATP translocase</fullName>
    </recommendedName>
    <alternativeName>
        <fullName evidence="14">ADP,ATP carrier protein</fullName>
    </alternativeName>
</protein>
<dbReference type="EMBL" id="JABCRI010000004">
    <property type="protein sequence ID" value="KAF8407899.1"/>
    <property type="molecule type" value="Genomic_DNA"/>
</dbReference>
<dbReference type="InterPro" id="IPR023395">
    <property type="entry name" value="MCP_dom_sf"/>
</dbReference>
<dbReference type="PANTHER" id="PTHR45635">
    <property type="entry name" value="ADP,ATP CARRIER PROTEIN 1-RELATED-RELATED"/>
    <property type="match status" value="1"/>
</dbReference>
<evidence type="ECO:0000256" key="2">
    <source>
        <dbReference type="ARBA" id="ARBA00006375"/>
    </source>
</evidence>
<evidence type="ECO:0000313" key="17">
    <source>
        <dbReference type="Proteomes" id="UP000655225"/>
    </source>
</evidence>
<evidence type="ECO:0000256" key="13">
    <source>
        <dbReference type="RuleBase" id="RU000488"/>
    </source>
</evidence>
<name>A0A835DPL5_TETSI</name>
<evidence type="ECO:0000256" key="3">
    <source>
        <dbReference type="ARBA" id="ARBA00011245"/>
    </source>
</evidence>
<evidence type="ECO:0000313" key="16">
    <source>
        <dbReference type="EMBL" id="KAF8407899.1"/>
    </source>
</evidence>
<feature type="signal peptide" evidence="15">
    <location>
        <begin position="1"/>
        <end position="22"/>
    </location>
</feature>
<keyword evidence="15" id="KW-0732">Signal</keyword>
<sequence length="206" mass="23112">MQDRFFAIFTLGWVITDGSVLASYPIDTFCRRIMMTSGEAIKYKSSLDSFSQILKNEGAKSLFKGAGANILRVVVGVLTGYDKLQMIVFEKKNCAELDATYEKPVFLPLVSSVLERHDEIQRCTGKAHHRLLQACSLGPSKGLEEKRILADTKDFSFNYTPKTLQTVLEEIAAEPAPVNQKLPLPSMSSTSKATQDFWWRKPRSLL</sequence>
<keyword evidence="9" id="KW-0496">Mitochondrion</keyword>
<accession>A0A835DPL5</accession>
<feature type="repeat" description="Solcar" evidence="12">
    <location>
        <begin position="3"/>
        <end position="90"/>
    </location>
</feature>
<comment type="function">
    <text evidence="14">Catalyzes the exchange of ADP and ATP across the membrane.</text>
</comment>
<evidence type="ECO:0000256" key="7">
    <source>
        <dbReference type="ARBA" id="ARBA00022737"/>
    </source>
</evidence>
<dbReference type="GO" id="GO:0005471">
    <property type="term" value="F:ATP:ADP antiporter activity"/>
    <property type="evidence" value="ECO:0007669"/>
    <property type="project" value="UniProtKB-UniRule"/>
</dbReference>
<evidence type="ECO:0000256" key="8">
    <source>
        <dbReference type="ARBA" id="ARBA00022989"/>
    </source>
</evidence>
<evidence type="ECO:0000256" key="5">
    <source>
        <dbReference type="ARBA" id="ARBA00022449"/>
    </source>
</evidence>
<dbReference type="Pfam" id="PF00153">
    <property type="entry name" value="Mito_carr"/>
    <property type="match status" value="1"/>
</dbReference>
<comment type="subunit">
    <text evidence="3 14">Monomer.</text>
</comment>
<keyword evidence="8" id="KW-1133">Transmembrane helix</keyword>
<organism evidence="16 17">
    <name type="scientific">Tetracentron sinense</name>
    <name type="common">Spur-leaf</name>
    <dbReference type="NCBI Taxonomy" id="13715"/>
    <lineage>
        <taxon>Eukaryota</taxon>
        <taxon>Viridiplantae</taxon>
        <taxon>Streptophyta</taxon>
        <taxon>Embryophyta</taxon>
        <taxon>Tracheophyta</taxon>
        <taxon>Spermatophyta</taxon>
        <taxon>Magnoliopsida</taxon>
        <taxon>Trochodendrales</taxon>
        <taxon>Trochodendraceae</taxon>
        <taxon>Tetracentron</taxon>
    </lineage>
</organism>
<gene>
    <name evidence="16" type="ORF">HHK36_007037</name>
</gene>
<feature type="chain" id="PRO_5032697479" description="ADP/ATP translocase" evidence="15">
    <location>
        <begin position="23"/>
        <end position="206"/>
    </location>
</feature>
<dbReference type="InterPro" id="IPR018108">
    <property type="entry name" value="MCP_transmembrane"/>
</dbReference>
<dbReference type="AlphaFoldDB" id="A0A835DPL5"/>
<dbReference type="OrthoDB" id="270584at2759"/>
<comment type="subcellular location">
    <subcellularLocation>
        <location evidence="14">Membrane</location>
        <topology evidence="14">Multi-pass membrane protein</topology>
    </subcellularLocation>
    <subcellularLocation>
        <location evidence="1">Mitochondrion inner membrane</location>
        <topology evidence="1">Multi-pass membrane protein</topology>
    </subcellularLocation>
</comment>
<dbReference type="Proteomes" id="UP000655225">
    <property type="component" value="Unassembled WGS sequence"/>
</dbReference>
<comment type="similarity">
    <text evidence="2 13">Belongs to the mitochondrial carrier (TC 2.A.29) family.</text>
</comment>
<evidence type="ECO:0000256" key="9">
    <source>
        <dbReference type="ARBA" id="ARBA00023128"/>
    </source>
</evidence>
<dbReference type="GO" id="GO:1990544">
    <property type="term" value="P:mitochondrial ATP transmembrane transport"/>
    <property type="evidence" value="ECO:0007669"/>
    <property type="project" value="InterPro"/>
</dbReference>
<proteinExistence type="inferred from homology"/>
<evidence type="ECO:0000256" key="4">
    <source>
        <dbReference type="ARBA" id="ARBA00022448"/>
    </source>
</evidence>
<evidence type="ECO:0000256" key="6">
    <source>
        <dbReference type="ARBA" id="ARBA00022692"/>
    </source>
</evidence>
<dbReference type="PANTHER" id="PTHR45635:SF47">
    <property type="entry name" value="ADP,ATP CARRIER PROTEIN, MITOCHONDRIAL"/>
    <property type="match status" value="1"/>
</dbReference>
<reference evidence="16 17" key="1">
    <citation type="submission" date="2020-04" db="EMBL/GenBank/DDBJ databases">
        <title>Plant Genome Project.</title>
        <authorList>
            <person name="Zhang R.-G."/>
        </authorList>
    </citation>
    <scope>NUCLEOTIDE SEQUENCE [LARGE SCALE GENOMIC DNA]</scope>
    <source>
        <strain evidence="16">YNK0</strain>
        <tissue evidence="16">Leaf</tissue>
    </source>
</reference>
<comment type="function">
    <text evidence="11">ADP:ATP antiporter that mediates import of ADP into the mitochondrial matrix for ATP synthesis, and export of ATP out to fuel the cell. Cycles between the cytoplasmic-open state (c-state) and the matrix-open state (m-state): operates by the alternating access mechanism with a single substrate-binding site intermittently exposed to either the cytosolic (c-state) or matrix (m-state) side of the inner mitochondrial membrane.</text>
</comment>
<evidence type="ECO:0000256" key="10">
    <source>
        <dbReference type="ARBA" id="ARBA00023136"/>
    </source>
</evidence>
<keyword evidence="4 13" id="KW-0813">Transport</keyword>
<dbReference type="Gene3D" id="1.50.40.10">
    <property type="entry name" value="Mitochondrial carrier domain"/>
    <property type="match status" value="1"/>
</dbReference>
<keyword evidence="17" id="KW-1185">Reference proteome</keyword>
<comment type="caution">
    <text evidence="16">The sequence shown here is derived from an EMBL/GenBank/DDBJ whole genome shotgun (WGS) entry which is preliminary data.</text>
</comment>
<dbReference type="SUPFAM" id="SSF103506">
    <property type="entry name" value="Mitochondrial carrier"/>
    <property type="match status" value="1"/>
</dbReference>
<keyword evidence="6 12" id="KW-0812">Transmembrane</keyword>
<evidence type="ECO:0000256" key="11">
    <source>
        <dbReference type="ARBA" id="ARBA00045250"/>
    </source>
</evidence>
<keyword evidence="7" id="KW-0677">Repeat</keyword>
<evidence type="ECO:0000256" key="1">
    <source>
        <dbReference type="ARBA" id="ARBA00004448"/>
    </source>
</evidence>
<keyword evidence="5" id="KW-0050">Antiport</keyword>
<dbReference type="GO" id="GO:0140021">
    <property type="term" value="P:mitochondrial ADP transmembrane transport"/>
    <property type="evidence" value="ECO:0007669"/>
    <property type="project" value="InterPro"/>
</dbReference>
<keyword evidence="10 12" id="KW-0472">Membrane</keyword>